<evidence type="ECO:0000313" key="16">
    <source>
        <dbReference type="EMBL" id="CUE89815.1"/>
    </source>
</evidence>
<dbReference type="Pfam" id="PF22924">
    <property type="entry name" value="ACOX_C_alpha1"/>
    <property type="match status" value="1"/>
</dbReference>
<feature type="binding site" evidence="12">
    <location>
        <position position="145"/>
    </location>
    <ligand>
        <name>FAD</name>
        <dbReference type="ChEBI" id="CHEBI:57692"/>
    </ligand>
</feature>
<feature type="domain" description="Acyl-CoA oxidase C-terminal" evidence="13">
    <location>
        <begin position="483"/>
        <end position="652"/>
    </location>
</feature>
<comment type="subcellular location">
    <subcellularLocation>
        <location evidence="2">Peroxisome</location>
    </subcellularLocation>
</comment>
<dbReference type="OrthoDB" id="538336at2759"/>
<dbReference type="Pfam" id="PF14749">
    <property type="entry name" value="Acyl-CoA_ox_N"/>
    <property type="match status" value="1"/>
</dbReference>
<dbReference type="Gene3D" id="2.40.110.10">
    <property type="entry name" value="Butyryl-CoA Dehydrogenase, subunit A, domain 2"/>
    <property type="match status" value="1"/>
</dbReference>
<feature type="domain" description="Acyl-CoA oxidase C-alpha1" evidence="15">
    <location>
        <begin position="282"/>
        <end position="454"/>
    </location>
</feature>
<evidence type="ECO:0000256" key="11">
    <source>
        <dbReference type="PIRSR" id="PIRSR000168-1"/>
    </source>
</evidence>
<dbReference type="GO" id="GO:0071949">
    <property type="term" value="F:FAD binding"/>
    <property type="evidence" value="ECO:0007669"/>
    <property type="project" value="InterPro"/>
</dbReference>
<dbReference type="GO" id="GO:0005504">
    <property type="term" value="F:fatty acid binding"/>
    <property type="evidence" value="ECO:0007669"/>
    <property type="project" value="TreeGrafter"/>
</dbReference>
<keyword evidence="5 10" id="KW-0274">FAD</keyword>
<feature type="active site" description="Proton acceptor" evidence="11">
    <location>
        <position position="439"/>
    </location>
</feature>
<evidence type="ECO:0000259" key="15">
    <source>
        <dbReference type="Pfam" id="PF22924"/>
    </source>
</evidence>
<evidence type="ECO:0000256" key="10">
    <source>
        <dbReference type="PIRNR" id="PIRNR000168"/>
    </source>
</evidence>
<dbReference type="InterPro" id="IPR036250">
    <property type="entry name" value="AcylCo_DH-like_C"/>
</dbReference>
<dbReference type="Pfam" id="PF01756">
    <property type="entry name" value="ACOX"/>
    <property type="match status" value="1"/>
</dbReference>
<gene>
    <name evidence="16" type="ORF">BSAL_57195</name>
</gene>
<evidence type="ECO:0000259" key="14">
    <source>
        <dbReference type="Pfam" id="PF14749"/>
    </source>
</evidence>
<feature type="binding site" evidence="12">
    <location>
        <position position="184"/>
    </location>
    <ligand>
        <name>FAD</name>
        <dbReference type="ChEBI" id="CHEBI:57692"/>
    </ligand>
</feature>
<sequence length="673" mass="74464">MPTYLEQELAAAKVDHLELKHFFYDSKERYEAVQKLDALFDADPLFQNPENDHFLSRSEQVRLAIERGFRAHAILKKNRDLLGMHSPMHGDGGMPVGRFTGSMCGLTDHYALFVQTIMGQGTPEQIREWLPKALNLEIIGTYAQTELGHGSNVRALETVATYDETTDSLVVNMPTITAMKWWPGALGLLATHAVLHARLLVKGKDLGYHTVMVQLRDEHHKPLAGVEVGDIGPKMGGTTMDAGYLSLHNVRIPRTNLLAKFQQLAKGGEYTRAPKQLAKIGYMTMMKARVTLVWGAMGYLSKGNAIVFRYAAFRRQGFVDSKAGIAGGEKKILDHVILQSRLFPLVGLQLALFFSSRHLANLLKKFDEVVKKAGKDIESIDTSMLPELHATSAGMKAFGTEMVLAGLEEGRKCCGGQGFTYSSGIARIVLDYIPNVTFEGDRIPMALQTSRVLLGALAGKVPKTGSFAYLARSGRPSLRRVDDVEHIVSVWEGIARNAVNTVGRQLYFSARKHKSQEKAWEANTVRLLTMAQAHTLYQFVDHFALGLKELPAKAQPTATLLFRLFALTKLIEIPVVVSGLTASQGQAIDREVKALLKGIRPNILAFTEAPAFSDRTLNSLIARNSDDIYEGLVDWAKRSPLNKPEFSESLHKDVLSKTLNAKYLAENNARSKL</sequence>
<feature type="domain" description="Acyl-coenzyme A oxidase N-terminal" evidence="14">
    <location>
        <begin position="17"/>
        <end position="139"/>
    </location>
</feature>
<dbReference type="GO" id="GO:0033540">
    <property type="term" value="P:fatty acid beta-oxidation using acyl-CoA oxidase"/>
    <property type="evidence" value="ECO:0007669"/>
    <property type="project" value="TreeGrafter"/>
</dbReference>
<dbReference type="FunFam" id="2.40.110.10:FF:000003">
    <property type="entry name" value="Acyl-coenzyme A oxidase"/>
    <property type="match status" value="1"/>
</dbReference>
<organism evidence="16 17">
    <name type="scientific">Bodo saltans</name>
    <name type="common">Flagellated protozoan</name>
    <dbReference type="NCBI Taxonomy" id="75058"/>
    <lineage>
        <taxon>Eukaryota</taxon>
        <taxon>Discoba</taxon>
        <taxon>Euglenozoa</taxon>
        <taxon>Kinetoplastea</taxon>
        <taxon>Metakinetoplastina</taxon>
        <taxon>Eubodonida</taxon>
        <taxon>Bodonidae</taxon>
        <taxon>Bodo</taxon>
    </lineage>
</organism>
<dbReference type="InterPro" id="IPR002655">
    <property type="entry name" value="Acyl-CoA_oxidase_C"/>
</dbReference>
<dbReference type="SUPFAM" id="SSF47203">
    <property type="entry name" value="Acyl-CoA dehydrogenase C-terminal domain-like"/>
    <property type="match status" value="2"/>
</dbReference>
<dbReference type="PANTHER" id="PTHR10909:SF250">
    <property type="entry name" value="PEROXISOMAL ACYL-COENZYME A OXIDASE 1"/>
    <property type="match status" value="1"/>
</dbReference>
<keyword evidence="8" id="KW-0443">Lipid metabolism</keyword>
<dbReference type="Gene3D" id="1.10.540.10">
    <property type="entry name" value="Acyl-CoA dehydrogenase/oxidase, N-terminal domain"/>
    <property type="match status" value="1"/>
</dbReference>
<keyword evidence="17" id="KW-1185">Reference proteome</keyword>
<dbReference type="InterPro" id="IPR046373">
    <property type="entry name" value="Acyl-CoA_Oxase/DH_mid-dom_sf"/>
</dbReference>
<dbReference type="EMBL" id="CYKH01000209">
    <property type="protein sequence ID" value="CUE89815.1"/>
    <property type="molecule type" value="Genomic_DNA"/>
</dbReference>
<evidence type="ECO:0000256" key="3">
    <source>
        <dbReference type="ARBA" id="ARBA00006288"/>
    </source>
</evidence>
<reference evidence="17" key="1">
    <citation type="submission" date="2015-09" db="EMBL/GenBank/DDBJ databases">
        <authorList>
            <consortium name="Pathogen Informatics"/>
        </authorList>
    </citation>
    <scope>NUCLEOTIDE SEQUENCE [LARGE SCALE GENOMIC DNA]</scope>
    <source>
        <strain evidence="17">Lake Konstanz</strain>
    </source>
</reference>
<evidence type="ECO:0000256" key="9">
    <source>
        <dbReference type="ARBA" id="ARBA00023140"/>
    </source>
</evidence>
<keyword evidence="9" id="KW-0576">Peroxisome</keyword>
<dbReference type="PIRSF" id="PIRSF000168">
    <property type="entry name" value="Acyl-CoA_oxidase"/>
    <property type="match status" value="1"/>
</dbReference>
<dbReference type="OMA" id="AHAQYMV"/>
<dbReference type="GO" id="GO:0005777">
    <property type="term" value="C:peroxisome"/>
    <property type="evidence" value="ECO:0007669"/>
    <property type="project" value="UniProtKB-SubCell"/>
</dbReference>
<dbReference type="GO" id="GO:0003997">
    <property type="term" value="F:acyl-CoA oxidase activity"/>
    <property type="evidence" value="ECO:0007669"/>
    <property type="project" value="InterPro"/>
</dbReference>
<keyword evidence="4 10" id="KW-0285">Flavoprotein</keyword>
<evidence type="ECO:0000256" key="1">
    <source>
        <dbReference type="ARBA" id="ARBA00001974"/>
    </source>
</evidence>
<proteinExistence type="inferred from homology"/>
<keyword evidence="7" id="KW-0560">Oxidoreductase</keyword>
<dbReference type="InterPro" id="IPR055060">
    <property type="entry name" value="ACOX_C_alpha1"/>
</dbReference>
<dbReference type="AlphaFoldDB" id="A0A0S4IJM0"/>
<dbReference type="Proteomes" id="UP000051952">
    <property type="component" value="Unassembled WGS sequence"/>
</dbReference>
<evidence type="ECO:0000256" key="4">
    <source>
        <dbReference type="ARBA" id="ARBA00022630"/>
    </source>
</evidence>
<dbReference type="InterPro" id="IPR009100">
    <property type="entry name" value="AcylCoA_DH/oxidase_NM_dom_sf"/>
</dbReference>
<dbReference type="GO" id="GO:0055088">
    <property type="term" value="P:lipid homeostasis"/>
    <property type="evidence" value="ECO:0007669"/>
    <property type="project" value="TreeGrafter"/>
</dbReference>
<name>A0A0S4IJM0_BODSA</name>
<dbReference type="InterPro" id="IPR029320">
    <property type="entry name" value="Acyl-CoA_ox_N"/>
</dbReference>
<evidence type="ECO:0000256" key="2">
    <source>
        <dbReference type="ARBA" id="ARBA00004275"/>
    </source>
</evidence>
<keyword evidence="6" id="KW-0276">Fatty acid metabolism</keyword>
<comment type="similarity">
    <text evidence="3 10">Belongs to the acyl-CoA oxidase family.</text>
</comment>
<evidence type="ECO:0000259" key="13">
    <source>
        <dbReference type="Pfam" id="PF01756"/>
    </source>
</evidence>
<evidence type="ECO:0000256" key="8">
    <source>
        <dbReference type="ARBA" id="ARBA00023098"/>
    </source>
</evidence>
<evidence type="ECO:0000256" key="5">
    <source>
        <dbReference type="ARBA" id="ARBA00022827"/>
    </source>
</evidence>
<evidence type="ECO:0000256" key="12">
    <source>
        <dbReference type="PIRSR" id="PIRSR000168-2"/>
    </source>
</evidence>
<dbReference type="PANTHER" id="PTHR10909">
    <property type="entry name" value="ELECTRON TRANSPORT OXIDOREDUCTASE"/>
    <property type="match status" value="1"/>
</dbReference>
<comment type="cofactor">
    <cofactor evidence="1">
        <name>FAD</name>
        <dbReference type="ChEBI" id="CHEBI:57692"/>
    </cofactor>
</comment>
<dbReference type="SUPFAM" id="SSF56645">
    <property type="entry name" value="Acyl-CoA dehydrogenase NM domain-like"/>
    <property type="match status" value="1"/>
</dbReference>
<protein>
    <recommendedName>
        <fullName evidence="10">Acyl-coenzyme A oxidase</fullName>
    </recommendedName>
</protein>
<accession>A0A0S4IJM0</accession>
<evidence type="ECO:0000256" key="6">
    <source>
        <dbReference type="ARBA" id="ARBA00022832"/>
    </source>
</evidence>
<evidence type="ECO:0000256" key="7">
    <source>
        <dbReference type="ARBA" id="ARBA00023002"/>
    </source>
</evidence>
<evidence type="ECO:0000313" key="17">
    <source>
        <dbReference type="Proteomes" id="UP000051952"/>
    </source>
</evidence>
<dbReference type="InterPro" id="IPR012258">
    <property type="entry name" value="Acyl-CoA_oxidase"/>
</dbReference>
<dbReference type="InterPro" id="IPR037069">
    <property type="entry name" value="AcylCoA_DH/ox_N_sf"/>
</dbReference>
<dbReference type="VEuPathDB" id="TriTrypDB:BSAL_57195"/>
<dbReference type="Gene3D" id="1.20.140.10">
    <property type="entry name" value="Butyryl-CoA Dehydrogenase, subunit A, domain 3"/>
    <property type="match status" value="2"/>
</dbReference>